<feature type="domain" description="DDE Tnp4" evidence="3">
    <location>
        <begin position="12"/>
        <end position="97"/>
    </location>
</feature>
<proteinExistence type="predicted"/>
<comment type="cofactor">
    <cofactor evidence="1">
        <name>a divalent metal cation</name>
        <dbReference type="ChEBI" id="CHEBI:60240"/>
    </cofactor>
</comment>
<evidence type="ECO:0000256" key="2">
    <source>
        <dbReference type="ARBA" id="ARBA00022723"/>
    </source>
</evidence>
<protein>
    <recommendedName>
        <fullName evidence="3">DDE Tnp4 domain-containing protein</fullName>
    </recommendedName>
</protein>
<dbReference type="GO" id="GO:0046872">
    <property type="term" value="F:metal ion binding"/>
    <property type="evidence" value="ECO:0007669"/>
    <property type="project" value="UniProtKB-KW"/>
</dbReference>
<evidence type="ECO:0000313" key="4">
    <source>
        <dbReference type="EMBL" id="KAK9976934.1"/>
    </source>
</evidence>
<dbReference type="Proteomes" id="UP001479290">
    <property type="component" value="Unassembled WGS sequence"/>
</dbReference>
<name>A0AAW2AWI6_CULAL</name>
<dbReference type="EMBL" id="JAWDJR010000003">
    <property type="protein sequence ID" value="KAK9976934.1"/>
    <property type="molecule type" value="Genomic_DNA"/>
</dbReference>
<evidence type="ECO:0000259" key="3">
    <source>
        <dbReference type="Pfam" id="PF13359"/>
    </source>
</evidence>
<evidence type="ECO:0000256" key="1">
    <source>
        <dbReference type="ARBA" id="ARBA00001968"/>
    </source>
</evidence>
<evidence type="ECO:0000313" key="5">
    <source>
        <dbReference type="EMBL" id="KAK9977005.1"/>
    </source>
</evidence>
<keyword evidence="2" id="KW-0479">Metal-binding</keyword>
<sequence>RPCDNYNAEYPPFGYFLLGDGGYPCTDMPICIITPFKMPLQGPVQERFNRCHSQGRTIIERAFGMMKARWRRTLFSALEVKVGFCTEVVIACAFLHNVCLTHGDVLEPEDAEDADATSPPSPDAAVFVDRSGVQFRDRLAAQVSAPVGVQRPLMEHDYTL</sequence>
<evidence type="ECO:0000313" key="6">
    <source>
        <dbReference type="Proteomes" id="UP001479290"/>
    </source>
</evidence>
<keyword evidence="6" id="KW-1185">Reference proteome</keyword>
<gene>
    <name evidence="4" type="ORF">ABG768_018755</name>
    <name evidence="5" type="ORF">ABG768_018826</name>
</gene>
<comment type="caution">
    <text evidence="5">The sequence shown here is derived from an EMBL/GenBank/DDBJ whole genome shotgun (WGS) entry which is preliminary data.</text>
</comment>
<dbReference type="EMBL" id="JAWDJR010000003">
    <property type="protein sequence ID" value="KAK9977005.1"/>
    <property type="molecule type" value="Genomic_DNA"/>
</dbReference>
<dbReference type="InterPro" id="IPR027806">
    <property type="entry name" value="HARBI1_dom"/>
</dbReference>
<accession>A0AAW2AWI6</accession>
<organism evidence="5 6">
    <name type="scientific">Culter alburnus</name>
    <name type="common">Topmouth culter</name>
    <dbReference type="NCBI Taxonomy" id="194366"/>
    <lineage>
        <taxon>Eukaryota</taxon>
        <taxon>Metazoa</taxon>
        <taxon>Chordata</taxon>
        <taxon>Craniata</taxon>
        <taxon>Vertebrata</taxon>
        <taxon>Euteleostomi</taxon>
        <taxon>Actinopterygii</taxon>
        <taxon>Neopterygii</taxon>
        <taxon>Teleostei</taxon>
        <taxon>Ostariophysi</taxon>
        <taxon>Cypriniformes</taxon>
        <taxon>Xenocyprididae</taxon>
        <taxon>Xenocypridinae</taxon>
        <taxon>Culter</taxon>
    </lineage>
</organism>
<reference evidence="5 6" key="1">
    <citation type="submission" date="2024-05" db="EMBL/GenBank/DDBJ databases">
        <title>A high-quality chromosomal-level genome assembly of Topmouth culter (Culter alburnus).</title>
        <authorList>
            <person name="Zhao H."/>
        </authorList>
    </citation>
    <scope>NUCLEOTIDE SEQUENCE [LARGE SCALE GENOMIC DNA]</scope>
    <source>
        <strain evidence="5">CATC2023</strain>
        <tissue evidence="5">Muscle</tissue>
    </source>
</reference>
<feature type="non-terminal residue" evidence="5">
    <location>
        <position position="1"/>
    </location>
</feature>
<dbReference type="AlphaFoldDB" id="A0AAW2AWI6"/>
<dbReference type="Pfam" id="PF13359">
    <property type="entry name" value="DDE_Tnp_4"/>
    <property type="match status" value="1"/>
</dbReference>